<evidence type="ECO:0000313" key="1">
    <source>
        <dbReference type="EMBL" id="MFC6090861.1"/>
    </source>
</evidence>
<proteinExistence type="predicted"/>
<keyword evidence="2" id="KW-1185">Reference proteome</keyword>
<gene>
    <name evidence="1" type="ORF">ACFP3R_16400</name>
</gene>
<comment type="caution">
    <text evidence="1">The sequence shown here is derived from an EMBL/GenBank/DDBJ whole genome shotgun (WGS) entry which is preliminary data.</text>
</comment>
<sequence length="162" mass="17390">MSTGYIPVRVRVGDGTETIVGSVRAEPITPGPLPASGPVRVRIAGGSLAVAELLEQAATELRRRHAQDTAGFTGETVLVVSSLKERRRYTEAHPDRWTWVVVIGVSSLSDLEGLRVHSVDVTDTVNQAAAAEALEVLHKGMDFTPYSNRYVRYLHDVGAGGA</sequence>
<organism evidence="1 2">
    <name type="scientific">Saccharothrix lopnurensis</name>
    <dbReference type="NCBI Taxonomy" id="1670621"/>
    <lineage>
        <taxon>Bacteria</taxon>
        <taxon>Bacillati</taxon>
        <taxon>Actinomycetota</taxon>
        <taxon>Actinomycetes</taxon>
        <taxon>Pseudonocardiales</taxon>
        <taxon>Pseudonocardiaceae</taxon>
        <taxon>Saccharothrix</taxon>
    </lineage>
</organism>
<dbReference type="Proteomes" id="UP001596220">
    <property type="component" value="Unassembled WGS sequence"/>
</dbReference>
<evidence type="ECO:0000313" key="2">
    <source>
        <dbReference type="Proteomes" id="UP001596220"/>
    </source>
</evidence>
<dbReference type="RefSeq" id="WP_380637062.1">
    <property type="nucleotide sequence ID" value="NZ_JBHSQO010000014.1"/>
</dbReference>
<dbReference type="EMBL" id="JBHSQO010000014">
    <property type="protein sequence ID" value="MFC6090861.1"/>
    <property type="molecule type" value="Genomic_DNA"/>
</dbReference>
<reference evidence="2" key="1">
    <citation type="journal article" date="2019" name="Int. J. Syst. Evol. Microbiol.">
        <title>The Global Catalogue of Microorganisms (GCM) 10K type strain sequencing project: providing services to taxonomists for standard genome sequencing and annotation.</title>
        <authorList>
            <consortium name="The Broad Institute Genomics Platform"/>
            <consortium name="The Broad Institute Genome Sequencing Center for Infectious Disease"/>
            <person name="Wu L."/>
            <person name="Ma J."/>
        </authorList>
    </citation>
    <scope>NUCLEOTIDE SEQUENCE [LARGE SCALE GENOMIC DNA]</scope>
    <source>
        <strain evidence="2">CGMCC 4.7246</strain>
    </source>
</reference>
<protein>
    <submittedName>
        <fullName evidence="1">Uncharacterized protein</fullName>
    </submittedName>
</protein>
<name>A0ABW1P5P9_9PSEU</name>
<accession>A0ABW1P5P9</accession>